<feature type="region of interest" description="Disordered" evidence="1">
    <location>
        <begin position="1"/>
        <end position="47"/>
    </location>
</feature>
<dbReference type="AlphaFoldDB" id="A0A2H3JR29"/>
<evidence type="ECO:0000256" key="1">
    <source>
        <dbReference type="SAM" id="MobiDB-lite"/>
    </source>
</evidence>
<dbReference type="EMBL" id="KB467942">
    <property type="protein sequence ID" value="PCH38467.1"/>
    <property type="molecule type" value="Genomic_DNA"/>
</dbReference>
<proteinExistence type="predicted"/>
<evidence type="ECO:0000313" key="2">
    <source>
        <dbReference type="EMBL" id="PCH38467.1"/>
    </source>
</evidence>
<name>A0A2H3JR29_WOLCO</name>
<sequence>MPPPASPTTLEDSQAPGTDHQTNARIQDEEDTPTETQPASPRPVYRHRSSGLQYYGFCYERQWLVEYGKADNDSFLHAGDGYREHDFLGLGLAKLCRKAGLRLHLEYAWDADGNPIDVILMGDNTSRNWPPFRAVESIRALTETIGGRPDWWRARTSVSHAGPQRSVSQAERPPSRPSSAAQVRRQRSGKESAGSRALSSSRTLHYYGYNVEMQWLVNYGGADNHPYIHTSEGCDAFDYSAIALAKLSSRAKLRLQLNSARDKAGNPVDVLTIGDNTQRKPPFLTAAESIRALSEIVGSSPDWWQARQ</sequence>
<feature type="region of interest" description="Disordered" evidence="1">
    <location>
        <begin position="160"/>
        <end position="197"/>
    </location>
</feature>
<feature type="compositionally biased region" description="Polar residues" evidence="1">
    <location>
        <begin position="7"/>
        <end position="25"/>
    </location>
</feature>
<organism evidence="2 3">
    <name type="scientific">Wolfiporia cocos (strain MD-104)</name>
    <name type="common">Brown rot fungus</name>
    <dbReference type="NCBI Taxonomy" id="742152"/>
    <lineage>
        <taxon>Eukaryota</taxon>
        <taxon>Fungi</taxon>
        <taxon>Dikarya</taxon>
        <taxon>Basidiomycota</taxon>
        <taxon>Agaricomycotina</taxon>
        <taxon>Agaricomycetes</taxon>
        <taxon>Polyporales</taxon>
        <taxon>Phaeolaceae</taxon>
        <taxon>Wolfiporia</taxon>
    </lineage>
</organism>
<accession>A0A2H3JR29</accession>
<protein>
    <submittedName>
        <fullName evidence="2">Uncharacterized protein</fullName>
    </submittedName>
</protein>
<keyword evidence="3" id="KW-1185">Reference proteome</keyword>
<evidence type="ECO:0000313" key="3">
    <source>
        <dbReference type="Proteomes" id="UP000218811"/>
    </source>
</evidence>
<gene>
    <name evidence="2" type="ORF">WOLCODRAFT_149408</name>
</gene>
<dbReference type="Proteomes" id="UP000218811">
    <property type="component" value="Unassembled WGS sequence"/>
</dbReference>
<reference evidence="2 3" key="1">
    <citation type="journal article" date="2012" name="Science">
        <title>The Paleozoic origin of enzymatic lignin decomposition reconstructed from 31 fungal genomes.</title>
        <authorList>
            <person name="Floudas D."/>
            <person name="Binder M."/>
            <person name="Riley R."/>
            <person name="Barry K."/>
            <person name="Blanchette R.A."/>
            <person name="Henrissat B."/>
            <person name="Martinez A.T."/>
            <person name="Otillar R."/>
            <person name="Spatafora J.W."/>
            <person name="Yadav J.S."/>
            <person name="Aerts A."/>
            <person name="Benoit I."/>
            <person name="Boyd A."/>
            <person name="Carlson A."/>
            <person name="Copeland A."/>
            <person name="Coutinho P.M."/>
            <person name="de Vries R.P."/>
            <person name="Ferreira P."/>
            <person name="Findley K."/>
            <person name="Foster B."/>
            <person name="Gaskell J."/>
            <person name="Glotzer D."/>
            <person name="Gorecki P."/>
            <person name="Heitman J."/>
            <person name="Hesse C."/>
            <person name="Hori C."/>
            <person name="Igarashi K."/>
            <person name="Jurgens J.A."/>
            <person name="Kallen N."/>
            <person name="Kersten P."/>
            <person name="Kohler A."/>
            <person name="Kuees U."/>
            <person name="Kumar T.K.A."/>
            <person name="Kuo A."/>
            <person name="LaButti K."/>
            <person name="Larrondo L.F."/>
            <person name="Lindquist E."/>
            <person name="Ling A."/>
            <person name="Lombard V."/>
            <person name="Lucas S."/>
            <person name="Lundell T."/>
            <person name="Martin R."/>
            <person name="McLaughlin D.J."/>
            <person name="Morgenstern I."/>
            <person name="Morin E."/>
            <person name="Murat C."/>
            <person name="Nagy L.G."/>
            <person name="Nolan M."/>
            <person name="Ohm R.A."/>
            <person name="Patyshakuliyeva A."/>
            <person name="Rokas A."/>
            <person name="Ruiz-Duenas F.J."/>
            <person name="Sabat G."/>
            <person name="Salamov A."/>
            <person name="Samejima M."/>
            <person name="Schmutz J."/>
            <person name="Slot J.C."/>
            <person name="St John F."/>
            <person name="Stenlid J."/>
            <person name="Sun H."/>
            <person name="Sun S."/>
            <person name="Syed K."/>
            <person name="Tsang A."/>
            <person name="Wiebenga A."/>
            <person name="Young D."/>
            <person name="Pisabarro A."/>
            <person name="Eastwood D.C."/>
            <person name="Martin F."/>
            <person name="Cullen D."/>
            <person name="Grigoriev I.V."/>
            <person name="Hibbett D.S."/>
        </authorList>
    </citation>
    <scope>NUCLEOTIDE SEQUENCE [LARGE SCALE GENOMIC DNA]</scope>
    <source>
        <strain evidence="2 3">MD-104</strain>
    </source>
</reference>